<accession>A0ACC0WH15</accession>
<name>A0ACC0WH15_9STRA</name>
<gene>
    <name evidence="1" type="ORF">PsorP6_012548</name>
</gene>
<sequence length="103" mass="12307">MLKISSLPSKDLRMGNNKKCSQHETQLCERNECSMVPYILANCDKRRLKEDQMRRLKRRCTKLERMLQAKEAEILSMQDETQQLQFPLLMHETMRNLHSLENN</sequence>
<keyword evidence="2" id="KW-1185">Reference proteome</keyword>
<reference evidence="1 2" key="1">
    <citation type="journal article" date="2022" name="bioRxiv">
        <title>The genome of the oomycete Peronosclerospora sorghi, a cosmopolitan pathogen of maize and sorghum, is inflated with dispersed pseudogenes.</title>
        <authorList>
            <person name="Fletcher K."/>
            <person name="Martin F."/>
            <person name="Isakeit T."/>
            <person name="Cavanaugh K."/>
            <person name="Magill C."/>
            <person name="Michelmore R."/>
        </authorList>
    </citation>
    <scope>NUCLEOTIDE SEQUENCE [LARGE SCALE GENOMIC DNA]</scope>
    <source>
        <strain evidence="1">P6</strain>
    </source>
</reference>
<proteinExistence type="predicted"/>
<evidence type="ECO:0000313" key="2">
    <source>
        <dbReference type="Proteomes" id="UP001163321"/>
    </source>
</evidence>
<evidence type="ECO:0000313" key="1">
    <source>
        <dbReference type="EMBL" id="KAI9918029.1"/>
    </source>
</evidence>
<dbReference type="EMBL" id="CM047592">
    <property type="protein sequence ID" value="KAI9918029.1"/>
    <property type="molecule type" value="Genomic_DNA"/>
</dbReference>
<protein>
    <submittedName>
        <fullName evidence="1">Uncharacterized protein</fullName>
    </submittedName>
</protein>
<comment type="caution">
    <text evidence="1">The sequence shown here is derived from an EMBL/GenBank/DDBJ whole genome shotgun (WGS) entry which is preliminary data.</text>
</comment>
<dbReference type="Proteomes" id="UP001163321">
    <property type="component" value="Chromosome 13"/>
</dbReference>
<organism evidence="1 2">
    <name type="scientific">Peronosclerospora sorghi</name>
    <dbReference type="NCBI Taxonomy" id="230839"/>
    <lineage>
        <taxon>Eukaryota</taxon>
        <taxon>Sar</taxon>
        <taxon>Stramenopiles</taxon>
        <taxon>Oomycota</taxon>
        <taxon>Peronosporomycetes</taxon>
        <taxon>Peronosporales</taxon>
        <taxon>Peronosporaceae</taxon>
        <taxon>Peronosclerospora</taxon>
    </lineage>
</organism>